<reference evidence="10" key="1">
    <citation type="submission" date="2021-10" db="EMBL/GenBank/DDBJ databases">
        <title>Tropical sea cucumber genome reveals ecological adaptation and Cuvierian tubules defense mechanism.</title>
        <authorList>
            <person name="Chen T."/>
        </authorList>
    </citation>
    <scope>NUCLEOTIDE SEQUENCE</scope>
    <source>
        <strain evidence="10">Nanhai2018</strain>
        <tissue evidence="10">Muscle</tissue>
    </source>
</reference>
<evidence type="ECO:0000256" key="4">
    <source>
        <dbReference type="ARBA" id="ARBA00023040"/>
    </source>
</evidence>
<evidence type="ECO:0000256" key="1">
    <source>
        <dbReference type="ARBA" id="ARBA00004141"/>
    </source>
</evidence>
<name>A0A9Q1C2B5_HOLLE</name>
<protein>
    <submittedName>
        <fullName evidence="10">Somatostatin receptor type 5</fullName>
    </submittedName>
</protein>
<dbReference type="PROSITE" id="PS50262">
    <property type="entry name" value="G_PROTEIN_RECEP_F1_2"/>
    <property type="match status" value="1"/>
</dbReference>
<feature type="transmembrane region" description="Helical" evidence="8">
    <location>
        <begin position="66"/>
        <end position="90"/>
    </location>
</feature>
<keyword evidence="11" id="KW-1185">Reference proteome</keyword>
<dbReference type="OrthoDB" id="10004475at2759"/>
<dbReference type="GO" id="GO:0004930">
    <property type="term" value="F:G protein-coupled receptor activity"/>
    <property type="evidence" value="ECO:0007669"/>
    <property type="project" value="UniProtKB-KW"/>
</dbReference>
<organism evidence="10 11">
    <name type="scientific">Holothuria leucospilota</name>
    <name type="common">Black long sea cucumber</name>
    <name type="synonym">Mertensiothuria leucospilota</name>
    <dbReference type="NCBI Taxonomy" id="206669"/>
    <lineage>
        <taxon>Eukaryota</taxon>
        <taxon>Metazoa</taxon>
        <taxon>Echinodermata</taxon>
        <taxon>Eleutherozoa</taxon>
        <taxon>Echinozoa</taxon>
        <taxon>Holothuroidea</taxon>
        <taxon>Aspidochirotacea</taxon>
        <taxon>Aspidochirotida</taxon>
        <taxon>Holothuriidae</taxon>
        <taxon>Holothuria</taxon>
    </lineage>
</organism>
<feature type="domain" description="G-protein coupled receptors family 1 profile" evidence="9">
    <location>
        <begin position="1"/>
        <end position="170"/>
    </location>
</feature>
<dbReference type="PANTHER" id="PTHR45695">
    <property type="entry name" value="LEUCOKININ RECEPTOR-RELATED"/>
    <property type="match status" value="1"/>
</dbReference>
<feature type="transmembrane region" description="Helical" evidence="8">
    <location>
        <begin position="20"/>
        <end position="46"/>
    </location>
</feature>
<dbReference type="Gene3D" id="1.20.1070.10">
    <property type="entry name" value="Rhodopsin 7-helix transmembrane proteins"/>
    <property type="match status" value="1"/>
</dbReference>
<sequence>MKELRVKPHEAYLSKGRTLLVMLSIWTICLLYCVYPTCQVIVHPVLKMCLEKWPSHQHRFIFSSSLTFFFYLMPLFVICVCYASMAKVLWNAGMDISRNRSGAARRKSRRKIARMVLILVVCFALCWLPYHTRVMLEMAGATRKTSFHLHFGFLARAFAYLNSCLNPLLYSFLGENFRSQMRDVFFCVHRMSFMKPPNTGITDLHEMEGSRRGGNNSAETQTTYESHAKVITSNAL</sequence>
<dbReference type="AlphaFoldDB" id="A0A9Q1C2B5"/>
<proteinExistence type="predicted"/>
<dbReference type="Proteomes" id="UP001152320">
    <property type="component" value="Chromosome 8"/>
</dbReference>
<evidence type="ECO:0000256" key="8">
    <source>
        <dbReference type="SAM" id="Phobius"/>
    </source>
</evidence>
<dbReference type="EMBL" id="JAIZAY010000008">
    <property type="protein sequence ID" value="KAJ8037307.1"/>
    <property type="molecule type" value="Genomic_DNA"/>
</dbReference>
<keyword evidence="3 8" id="KW-1133">Transmembrane helix</keyword>
<dbReference type="SUPFAM" id="SSF81321">
    <property type="entry name" value="Family A G protein-coupled receptor-like"/>
    <property type="match status" value="1"/>
</dbReference>
<dbReference type="GO" id="GO:0005886">
    <property type="term" value="C:plasma membrane"/>
    <property type="evidence" value="ECO:0007669"/>
    <property type="project" value="TreeGrafter"/>
</dbReference>
<keyword evidence="6 10" id="KW-0675">Receptor</keyword>
<evidence type="ECO:0000256" key="7">
    <source>
        <dbReference type="ARBA" id="ARBA00023224"/>
    </source>
</evidence>
<evidence type="ECO:0000256" key="5">
    <source>
        <dbReference type="ARBA" id="ARBA00023136"/>
    </source>
</evidence>
<evidence type="ECO:0000256" key="6">
    <source>
        <dbReference type="ARBA" id="ARBA00023170"/>
    </source>
</evidence>
<keyword evidence="2 8" id="KW-0812">Transmembrane</keyword>
<accession>A0A9Q1C2B5</accession>
<dbReference type="Pfam" id="PF00001">
    <property type="entry name" value="7tm_1"/>
    <property type="match status" value="1"/>
</dbReference>
<feature type="transmembrane region" description="Helical" evidence="8">
    <location>
        <begin position="111"/>
        <end position="130"/>
    </location>
</feature>
<evidence type="ECO:0000313" key="11">
    <source>
        <dbReference type="Proteomes" id="UP001152320"/>
    </source>
</evidence>
<gene>
    <name evidence="10" type="ORF">HOLleu_18096</name>
</gene>
<dbReference type="PRINTS" id="PR00237">
    <property type="entry name" value="GPCRRHODOPSN"/>
</dbReference>
<feature type="transmembrane region" description="Helical" evidence="8">
    <location>
        <begin position="150"/>
        <end position="173"/>
    </location>
</feature>
<keyword evidence="4" id="KW-0297">G-protein coupled receptor</keyword>
<evidence type="ECO:0000259" key="9">
    <source>
        <dbReference type="PROSITE" id="PS50262"/>
    </source>
</evidence>
<keyword evidence="5 8" id="KW-0472">Membrane</keyword>
<keyword evidence="7" id="KW-0807">Transducer</keyword>
<comment type="caution">
    <text evidence="10">The sequence shown here is derived from an EMBL/GenBank/DDBJ whole genome shotgun (WGS) entry which is preliminary data.</text>
</comment>
<dbReference type="InterPro" id="IPR017452">
    <property type="entry name" value="GPCR_Rhodpsn_7TM"/>
</dbReference>
<dbReference type="InterPro" id="IPR000276">
    <property type="entry name" value="GPCR_Rhodpsn"/>
</dbReference>
<comment type="subcellular location">
    <subcellularLocation>
        <location evidence="1">Membrane</location>
        <topology evidence="1">Multi-pass membrane protein</topology>
    </subcellularLocation>
</comment>
<dbReference type="PANTHER" id="PTHR45695:SF9">
    <property type="entry name" value="LEUCOKININ RECEPTOR"/>
    <property type="match status" value="1"/>
</dbReference>
<evidence type="ECO:0000256" key="3">
    <source>
        <dbReference type="ARBA" id="ARBA00022989"/>
    </source>
</evidence>
<evidence type="ECO:0000256" key="2">
    <source>
        <dbReference type="ARBA" id="ARBA00022692"/>
    </source>
</evidence>
<evidence type="ECO:0000313" key="10">
    <source>
        <dbReference type="EMBL" id="KAJ8037307.1"/>
    </source>
</evidence>